<keyword evidence="4" id="KW-0804">Transcription</keyword>
<evidence type="ECO:0000256" key="4">
    <source>
        <dbReference type="ARBA" id="ARBA00023163"/>
    </source>
</evidence>
<reference evidence="6 7" key="1">
    <citation type="submission" date="2018-07" db="EMBL/GenBank/DDBJ databases">
        <title>Genome sequence of Nitratireductor thuwali#1536.</title>
        <authorList>
            <person name="Michoud G."/>
            <person name="Merlino G."/>
            <person name="Sefrji F.O."/>
            <person name="Daffonchio D."/>
        </authorList>
    </citation>
    <scope>NUCLEOTIDE SEQUENCE [LARGE SCALE GENOMIC DNA]</scope>
    <source>
        <strain evidence="7">Nit1536</strain>
    </source>
</reference>
<dbReference type="PANTHER" id="PTHR30537:SF31">
    <property type="entry name" value="TRANSCRIPTIONAL REGULATOR, LYSR FAMILY"/>
    <property type="match status" value="1"/>
</dbReference>
<feature type="domain" description="HTH lysR-type" evidence="5">
    <location>
        <begin position="2"/>
        <end position="59"/>
    </location>
</feature>
<dbReference type="InterPro" id="IPR058163">
    <property type="entry name" value="LysR-type_TF_proteobact-type"/>
</dbReference>
<evidence type="ECO:0000259" key="5">
    <source>
        <dbReference type="PROSITE" id="PS50931"/>
    </source>
</evidence>
<dbReference type="Proteomes" id="UP001342418">
    <property type="component" value="Chromosome"/>
</dbReference>
<evidence type="ECO:0000313" key="7">
    <source>
        <dbReference type="Proteomes" id="UP001342418"/>
    </source>
</evidence>
<accession>A0ABY5MNG7</accession>
<evidence type="ECO:0000256" key="1">
    <source>
        <dbReference type="ARBA" id="ARBA00009437"/>
    </source>
</evidence>
<sequence length="314" mass="34453">MLNLNDLYYFVQVVDHDGFASAARALNVPKSTLSRRVILLESQLGARLIQRTSRQFTVTDAGREFYRHALAAVIEAEAGEHAIRRRHTEPMGKVRFSCSTAIAQFALATLLPRFLVQFPKVHLVEYATNRHVDLVNENIDVAIRAHAGDLPDSGLIQRRLLFSPRWLVASPAYLESAPPLAAPEDLRSHAGLAFGSGDAEPMWRLTDGSEGMSAVSFKPVLHTDDLMTLLSAAKAGLGIASLPAFICRRDLTAGALERVLPNWTECGVNITLLMPSRRDLLPSVRVFVDFLAAELPSAMSGKPPQGEEAAWARH</sequence>
<gene>
    <name evidence="6" type="primary">dmlR_8</name>
    <name evidence="6" type="ORF">NTH_03165</name>
</gene>
<dbReference type="RefSeq" id="WP_338530895.1">
    <property type="nucleotide sequence ID" value="NZ_CP030941.1"/>
</dbReference>
<dbReference type="Pfam" id="PF00126">
    <property type="entry name" value="HTH_1"/>
    <property type="match status" value="1"/>
</dbReference>
<comment type="similarity">
    <text evidence="1">Belongs to the LysR transcriptional regulatory family.</text>
</comment>
<dbReference type="Gene3D" id="1.10.10.10">
    <property type="entry name" value="Winged helix-like DNA-binding domain superfamily/Winged helix DNA-binding domain"/>
    <property type="match status" value="1"/>
</dbReference>
<dbReference type="Pfam" id="PF03466">
    <property type="entry name" value="LysR_substrate"/>
    <property type="match status" value="1"/>
</dbReference>
<dbReference type="InterPro" id="IPR000847">
    <property type="entry name" value="LysR_HTH_N"/>
</dbReference>
<dbReference type="SUPFAM" id="SSF46785">
    <property type="entry name" value="Winged helix' DNA-binding domain"/>
    <property type="match status" value="1"/>
</dbReference>
<organism evidence="6 7">
    <name type="scientific">Nitratireductor thuwali</name>
    <dbReference type="NCBI Taxonomy" id="2267699"/>
    <lineage>
        <taxon>Bacteria</taxon>
        <taxon>Pseudomonadati</taxon>
        <taxon>Pseudomonadota</taxon>
        <taxon>Alphaproteobacteria</taxon>
        <taxon>Hyphomicrobiales</taxon>
        <taxon>Phyllobacteriaceae</taxon>
        <taxon>Nitratireductor</taxon>
    </lineage>
</organism>
<dbReference type="Gene3D" id="3.40.190.290">
    <property type="match status" value="1"/>
</dbReference>
<keyword evidence="2" id="KW-0805">Transcription regulation</keyword>
<evidence type="ECO:0000256" key="3">
    <source>
        <dbReference type="ARBA" id="ARBA00023125"/>
    </source>
</evidence>
<name>A0ABY5MNG7_9HYPH</name>
<keyword evidence="7" id="KW-1185">Reference proteome</keyword>
<evidence type="ECO:0000256" key="2">
    <source>
        <dbReference type="ARBA" id="ARBA00023015"/>
    </source>
</evidence>
<proteinExistence type="inferred from homology"/>
<keyword evidence="3" id="KW-0238">DNA-binding</keyword>
<dbReference type="EMBL" id="CP030941">
    <property type="protein sequence ID" value="UUP18681.1"/>
    <property type="molecule type" value="Genomic_DNA"/>
</dbReference>
<dbReference type="SUPFAM" id="SSF53850">
    <property type="entry name" value="Periplasmic binding protein-like II"/>
    <property type="match status" value="1"/>
</dbReference>
<dbReference type="InterPro" id="IPR036388">
    <property type="entry name" value="WH-like_DNA-bd_sf"/>
</dbReference>
<dbReference type="InterPro" id="IPR036390">
    <property type="entry name" value="WH_DNA-bd_sf"/>
</dbReference>
<dbReference type="InterPro" id="IPR005119">
    <property type="entry name" value="LysR_subst-bd"/>
</dbReference>
<protein>
    <submittedName>
        <fullName evidence="6">HTH-type transcriptional regulator DmlR</fullName>
    </submittedName>
</protein>
<dbReference type="PROSITE" id="PS50931">
    <property type="entry name" value="HTH_LYSR"/>
    <property type="match status" value="1"/>
</dbReference>
<evidence type="ECO:0000313" key="6">
    <source>
        <dbReference type="EMBL" id="UUP18681.1"/>
    </source>
</evidence>
<dbReference type="PANTHER" id="PTHR30537">
    <property type="entry name" value="HTH-TYPE TRANSCRIPTIONAL REGULATOR"/>
    <property type="match status" value="1"/>
</dbReference>